<accession>A0A2H0R5E4</accession>
<keyword evidence="2" id="KW-0812">Transmembrane</keyword>
<reference evidence="3 4" key="1">
    <citation type="submission" date="2017-09" db="EMBL/GenBank/DDBJ databases">
        <title>Depth-based differentiation of microbial function through sediment-hosted aquifers and enrichment of novel symbionts in the deep terrestrial subsurface.</title>
        <authorList>
            <person name="Probst A.J."/>
            <person name="Ladd B."/>
            <person name="Jarett J.K."/>
            <person name="Geller-Mcgrath D.E."/>
            <person name="Sieber C.M."/>
            <person name="Emerson J.B."/>
            <person name="Anantharaman K."/>
            <person name="Thomas B.C."/>
            <person name="Malmstrom R."/>
            <person name="Stieglmeier M."/>
            <person name="Klingl A."/>
            <person name="Woyke T."/>
            <person name="Ryan C.M."/>
            <person name="Banfield J.F."/>
        </authorList>
    </citation>
    <scope>NUCLEOTIDE SEQUENCE [LARGE SCALE GENOMIC DNA]</scope>
    <source>
        <strain evidence="3">CG10_big_fil_rev_8_21_14_0_10_37_15</strain>
    </source>
</reference>
<feature type="compositionally biased region" description="Basic and acidic residues" evidence="1">
    <location>
        <begin position="207"/>
        <end position="218"/>
    </location>
</feature>
<organism evidence="3 4">
    <name type="scientific">Candidatus Yanofskybacteria bacterium CG10_big_fil_rev_8_21_14_0_10_37_15</name>
    <dbReference type="NCBI Taxonomy" id="1975097"/>
    <lineage>
        <taxon>Bacteria</taxon>
        <taxon>Candidatus Yanofskyibacteriota</taxon>
    </lineage>
</organism>
<dbReference type="Proteomes" id="UP000230208">
    <property type="component" value="Unassembled WGS sequence"/>
</dbReference>
<feature type="region of interest" description="Disordered" evidence="1">
    <location>
        <begin position="197"/>
        <end position="238"/>
    </location>
</feature>
<comment type="caution">
    <text evidence="3">The sequence shown here is derived from an EMBL/GenBank/DDBJ whole genome shotgun (WGS) entry which is preliminary data.</text>
</comment>
<evidence type="ECO:0000256" key="1">
    <source>
        <dbReference type="SAM" id="MobiDB-lite"/>
    </source>
</evidence>
<evidence type="ECO:0000313" key="3">
    <source>
        <dbReference type="EMBL" id="PIR41723.1"/>
    </source>
</evidence>
<protein>
    <submittedName>
        <fullName evidence="3">Uncharacterized protein</fullName>
    </submittedName>
</protein>
<dbReference type="EMBL" id="PCXP01000024">
    <property type="protein sequence ID" value="PIR41723.1"/>
    <property type="molecule type" value="Genomic_DNA"/>
</dbReference>
<evidence type="ECO:0000256" key="2">
    <source>
        <dbReference type="SAM" id="Phobius"/>
    </source>
</evidence>
<sequence length="238" mass="27088">MKTKTRSSAGLVTGFIFSIFLFFISFPVSWLGEYYNHLNQFSLGVKNYDRDEAINGLENLKEDYNRFARWKFQYLSDKFLFSEMHLYEASVSLLNEDYEKAEKEDLKNRNGWQVSYFSGISKFWVLHAAYQEAMVKKDKKNMALILGMVIEEVKSDFEKCVRECPGPVENFNCSFNYDLVSNPKSAAQALANPKPEIKYILGSPGGDESKEDGKEPGKKNPISSDGKEPSQGGTKKKG</sequence>
<evidence type="ECO:0000313" key="4">
    <source>
        <dbReference type="Proteomes" id="UP000230208"/>
    </source>
</evidence>
<keyword evidence="2" id="KW-0472">Membrane</keyword>
<name>A0A2H0R5E4_9BACT</name>
<proteinExistence type="predicted"/>
<dbReference type="AlphaFoldDB" id="A0A2H0R5E4"/>
<gene>
    <name evidence="3" type="ORF">COV30_02235</name>
</gene>
<keyword evidence="2" id="KW-1133">Transmembrane helix</keyword>
<feature type="transmembrane region" description="Helical" evidence="2">
    <location>
        <begin position="12"/>
        <end position="32"/>
    </location>
</feature>